<keyword evidence="3" id="KW-1185">Reference proteome</keyword>
<proteinExistence type="predicted"/>
<dbReference type="EMBL" id="JASCZI010151229">
    <property type="protein sequence ID" value="MED6171141.1"/>
    <property type="molecule type" value="Genomic_DNA"/>
</dbReference>
<sequence length="159" mass="17509">MYSKQIQQQQLKTDHDYSLAASLSKLHCLSHSRFLVSIVAARTTSASTIVLLLCQQPSSSSPFKLCNLCFHHLSHSHFLASIAAARTILHIWAEKCSVVVEMVKQSRRHERKEGEGLRRSDDLPTAQPSITEGSSSEVRIDGGIAVDTSSRLLAPQRGS</sequence>
<evidence type="ECO:0000313" key="2">
    <source>
        <dbReference type="EMBL" id="MED6171141.1"/>
    </source>
</evidence>
<feature type="region of interest" description="Disordered" evidence="1">
    <location>
        <begin position="107"/>
        <end position="143"/>
    </location>
</feature>
<evidence type="ECO:0000313" key="3">
    <source>
        <dbReference type="Proteomes" id="UP001341840"/>
    </source>
</evidence>
<comment type="caution">
    <text evidence="2">The sequence shown here is derived from an EMBL/GenBank/DDBJ whole genome shotgun (WGS) entry which is preliminary data.</text>
</comment>
<feature type="compositionally biased region" description="Polar residues" evidence="1">
    <location>
        <begin position="126"/>
        <end position="137"/>
    </location>
</feature>
<name>A0ABU6VCU8_9FABA</name>
<feature type="compositionally biased region" description="Basic and acidic residues" evidence="1">
    <location>
        <begin position="111"/>
        <end position="122"/>
    </location>
</feature>
<protein>
    <submittedName>
        <fullName evidence="2">Uncharacterized protein</fullName>
    </submittedName>
</protein>
<organism evidence="2 3">
    <name type="scientific">Stylosanthes scabra</name>
    <dbReference type="NCBI Taxonomy" id="79078"/>
    <lineage>
        <taxon>Eukaryota</taxon>
        <taxon>Viridiplantae</taxon>
        <taxon>Streptophyta</taxon>
        <taxon>Embryophyta</taxon>
        <taxon>Tracheophyta</taxon>
        <taxon>Spermatophyta</taxon>
        <taxon>Magnoliopsida</taxon>
        <taxon>eudicotyledons</taxon>
        <taxon>Gunneridae</taxon>
        <taxon>Pentapetalae</taxon>
        <taxon>rosids</taxon>
        <taxon>fabids</taxon>
        <taxon>Fabales</taxon>
        <taxon>Fabaceae</taxon>
        <taxon>Papilionoideae</taxon>
        <taxon>50 kb inversion clade</taxon>
        <taxon>dalbergioids sensu lato</taxon>
        <taxon>Dalbergieae</taxon>
        <taxon>Pterocarpus clade</taxon>
        <taxon>Stylosanthes</taxon>
    </lineage>
</organism>
<reference evidence="2 3" key="1">
    <citation type="journal article" date="2023" name="Plants (Basel)">
        <title>Bridging the Gap: Combining Genomics and Transcriptomics Approaches to Understand Stylosanthes scabra, an Orphan Legume from the Brazilian Caatinga.</title>
        <authorList>
            <person name="Ferreira-Neto J.R.C."/>
            <person name="da Silva M.D."/>
            <person name="Binneck E."/>
            <person name="de Melo N.F."/>
            <person name="da Silva R.H."/>
            <person name="de Melo A.L.T.M."/>
            <person name="Pandolfi V."/>
            <person name="Bustamante F.O."/>
            <person name="Brasileiro-Vidal A.C."/>
            <person name="Benko-Iseppon A.M."/>
        </authorList>
    </citation>
    <scope>NUCLEOTIDE SEQUENCE [LARGE SCALE GENOMIC DNA]</scope>
    <source>
        <tissue evidence="2">Leaves</tissue>
    </source>
</reference>
<evidence type="ECO:0000256" key="1">
    <source>
        <dbReference type="SAM" id="MobiDB-lite"/>
    </source>
</evidence>
<gene>
    <name evidence="2" type="ORF">PIB30_038047</name>
</gene>
<accession>A0ABU6VCU8</accession>
<dbReference type="Proteomes" id="UP001341840">
    <property type="component" value="Unassembled WGS sequence"/>
</dbReference>